<dbReference type="Gene3D" id="3.30.1330.60">
    <property type="entry name" value="OmpA-like domain"/>
    <property type="match status" value="1"/>
</dbReference>
<dbReference type="PANTHER" id="PTHR30329">
    <property type="entry name" value="STATOR ELEMENT OF FLAGELLAR MOTOR COMPLEX"/>
    <property type="match status" value="1"/>
</dbReference>
<dbReference type="Pfam" id="PF00691">
    <property type="entry name" value="OmpA"/>
    <property type="match status" value="1"/>
</dbReference>
<feature type="region of interest" description="Disordered" evidence="2">
    <location>
        <begin position="1"/>
        <end position="23"/>
    </location>
</feature>
<sequence>MAFDLNKNNGADPESSGEKSASAKFDLSKGDLVVGASPPAEPSKSRNLIIGLAGLLIIGGGIWYYSSGRSTATRNTATTDTAAKSASAVNSASAEVTASDTTLAAPTVSQVDKESPATVENTPATVQNTVAVPEQRSSGSDNPVKTRLNHKIPATFAQGSSFINQIDQLLIKRILAYLSKNPEASIQVNGYASSDGILEINQTVSQARADAFKKYLVSKNVDENRVLASGKGIENPIASNDTNAGRKKNRRVEIILP</sequence>
<dbReference type="PRINTS" id="PR01023">
    <property type="entry name" value="NAFLGMOTY"/>
</dbReference>
<evidence type="ECO:0000256" key="1">
    <source>
        <dbReference type="PROSITE-ProRule" id="PRU00473"/>
    </source>
</evidence>
<dbReference type="InterPro" id="IPR006665">
    <property type="entry name" value="OmpA-like"/>
</dbReference>
<dbReference type="OrthoDB" id="9782229at2"/>
<evidence type="ECO:0000256" key="3">
    <source>
        <dbReference type="SAM" id="Phobius"/>
    </source>
</evidence>
<dbReference type="PROSITE" id="PS51123">
    <property type="entry name" value="OMPA_2"/>
    <property type="match status" value="1"/>
</dbReference>
<feature type="transmembrane region" description="Helical" evidence="3">
    <location>
        <begin position="48"/>
        <end position="65"/>
    </location>
</feature>
<dbReference type="PANTHER" id="PTHR30329:SF21">
    <property type="entry name" value="LIPOPROTEIN YIAD-RELATED"/>
    <property type="match status" value="1"/>
</dbReference>
<dbReference type="InterPro" id="IPR050330">
    <property type="entry name" value="Bact_OuterMem_StrucFunc"/>
</dbReference>
<dbReference type="GO" id="GO:0016020">
    <property type="term" value="C:membrane"/>
    <property type="evidence" value="ECO:0007669"/>
    <property type="project" value="UniProtKB-UniRule"/>
</dbReference>
<dbReference type="AlphaFoldDB" id="A0A1G9JIU0"/>
<evidence type="ECO:0000313" key="5">
    <source>
        <dbReference type="EMBL" id="SDL37517.1"/>
    </source>
</evidence>
<organism evidence="5 6">
    <name type="scientific">Pedobacter steynii</name>
    <dbReference type="NCBI Taxonomy" id="430522"/>
    <lineage>
        <taxon>Bacteria</taxon>
        <taxon>Pseudomonadati</taxon>
        <taxon>Bacteroidota</taxon>
        <taxon>Sphingobacteriia</taxon>
        <taxon>Sphingobacteriales</taxon>
        <taxon>Sphingobacteriaceae</taxon>
        <taxon>Pedobacter</taxon>
    </lineage>
</organism>
<feature type="domain" description="OmpA-like" evidence="4">
    <location>
        <begin position="143"/>
        <end position="257"/>
    </location>
</feature>
<dbReference type="EMBL" id="FNGY01000001">
    <property type="protein sequence ID" value="SDL37517.1"/>
    <property type="molecule type" value="Genomic_DNA"/>
</dbReference>
<keyword evidence="3" id="KW-0812">Transmembrane</keyword>
<proteinExistence type="predicted"/>
<evidence type="ECO:0000259" key="4">
    <source>
        <dbReference type="PROSITE" id="PS51123"/>
    </source>
</evidence>
<evidence type="ECO:0000256" key="2">
    <source>
        <dbReference type="SAM" id="MobiDB-lite"/>
    </source>
</evidence>
<gene>
    <name evidence="5" type="ORF">SAMN05421820_101281</name>
</gene>
<dbReference type="Proteomes" id="UP000183200">
    <property type="component" value="Unassembled WGS sequence"/>
</dbReference>
<accession>A0A1G9JIU0</accession>
<dbReference type="SUPFAM" id="SSF103088">
    <property type="entry name" value="OmpA-like"/>
    <property type="match status" value="1"/>
</dbReference>
<dbReference type="CDD" id="cd07185">
    <property type="entry name" value="OmpA_C-like"/>
    <property type="match status" value="1"/>
</dbReference>
<dbReference type="RefSeq" id="WP_074604235.1">
    <property type="nucleotide sequence ID" value="NZ_FNGY01000001.1"/>
</dbReference>
<dbReference type="InterPro" id="IPR036737">
    <property type="entry name" value="OmpA-like_sf"/>
</dbReference>
<protein>
    <submittedName>
        <fullName evidence="5">Outer membrane protein OmpA</fullName>
    </submittedName>
</protein>
<keyword evidence="6" id="KW-1185">Reference proteome</keyword>
<name>A0A1G9JIU0_9SPHI</name>
<keyword evidence="1 3" id="KW-0472">Membrane</keyword>
<evidence type="ECO:0000313" key="6">
    <source>
        <dbReference type="Proteomes" id="UP000183200"/>
    </source>
</evidence>
<keyword evidence="3" id="KW-1133">Transmembrane helix</keyword>
<reference evidence="6" key="1">
    <citation type="submission" date="2016-10" db="EMBL/GenBank/DDBJ databases">
        <authorList>
            <person name="Varghese N."/>
            <person name="Submissions S."/>
        </authorList>
    </citation>
    <scope>NUCLEOTIDE SEQUENCE [LARGE SCALE GENOMIC DNA]</scope>
    <source>
        <strain evidence="6">DSM 19110</strain>
    </source>
</reference>